<dbReference type="GO" id="GO:0016301">
    <property type="term" value="F:kinase activity"/>
    <property type="evidence" value="ECO:0007669"/>
    <property type="project" value="UniProtKB-KW"/>
</dbReference>
<keyword evidence="2" id="KW-0418">Kinase</keyword>
<dbReference type="SUPFAM" id="SSF81301">
    <property type="entry name" value="Nucleotidyltransferase"/>
    <property type="match status" value="1"/>
</dbReference>
<dbReference type="InterPro" id="IPR052366">
    <property type="entry name" value="GTP_Pyrophosphokinase"/>
</dbReference>
<dbReference type="EMBL" id="VLNT01000010">
    <property type="protein sequence ID" value="TSD62271.1"/>
    <property type="molecule type" value="Genomic_DNA"/>
</dbReference>
<keyword evidence="3" id="KW-1185">Reference proteome</keyword>
<organism evidence="2 3">
    <name type="scientific">Aeromicrobium piscarium</name>
    <dbReference type="NCBI Taxonomy" id="2590901"/>
    <lineage>
        <taxon>Bacteria</taxon>
        <taxon>Bacillati</taxon>
        <taxon>Actinomycetota</taxon>
        <taxon>Actinomycetes</taxon>
        <taxon>Propionibacteriales</taxon>
        <taxon>Nocardioidaceae</taxon>
        <taxon>Aeromicrobium</taxon>
    </lineage>
</organism>
<dbReference type="Gene3D" id="1.10.287.860">
    <property type="entry name" value="Nucleotidyltransferase"/>
    <property type="match status" value="1"/>
</dbReference>
<evidence type="ECO:0000259" key="1">
    <source>
        <dbReference type="SMART" id="SM00954"/>
    </source>
</evidence>
<dbReference type="CDD" id="cd05399">
    <property type="entry name" value="NT_Rel-Spo_like"/>
    <property type="match status" value="1"/>
</dbReference>
<dbReference type="PANTHER" id="PTHR47837:SF2">
    <property type="entry name" value="GTP PYROPHOSPHOKINASE YWAC"/>
    <property type="match status" value="1"/>
</dbReference>
<dbReference type="InterPro" id="IPR043519">
    <property type="entry name" value="NT_sf"/>
</dbReference>
<sequence>MPDLRAIPDRIAGDSRLALKELQNRLVAFQLKYQFAIDQLETKINILREEFEHTHEYSPIEHVRTRLKSMDSLLDKIERTGSPRDLEQVGEHIRDIAGVRITCAFVADAYWIADMLTSQPDVTVIEVKDYIVEPKDNGYQSLHLIVQTPVYLSDHTEQVYVEVQIRTIAMDFWASLEHKIYYKYEGEIPERLRDELHQAAVVADHLDRTMARLHDEVSRLGGRDGVVRHQRHD</sequence>
<name>A0A554S7F5_9ACTN</name>
<comment type="caution">
    <text evidence="2">The sequence shown here is derived from an EMBL/GenBank/DDBJ whole genome shotgun (WGS) entry which is preliminary data.</text>
</comment>
<dbReference type="GO" id="GO:0015969">
    <property type="term" value="P:guanosine tetraphosphate metabolic process"/>
    <property type="evidence" value="ECO:0007669"/>
    <property type="project" value="InterPro"/>
</dbReference>
<proteinExistence type="predicted"/>
<dbReference type="SMART" id="SM00954">
    <property type="entry name" value="RelA_SpoT"/>
    <property type="match status" value="1"/>
</dbReference>
<dbReference type="OrthoDB" id="9789634at2"/>
<feature type="domain" description="RelA/SpoT" evidence="1">
    <location>
        <begin position="65"/>
        <end position="188"/>
    </location>
</feature>
<dbReference type="Pfam" id="PF04607">
    <property type="entry name" value="RelA_SpoT"/>
    <property type="match status" value="1"/>
</dbReference>
<keyword evidence="2" id="KW-0808">Transferase</keyword>
<evidence type="ECO:0000313" key="2">
    <source>
        <dbReference type="EMBL" id="TSD62271.1"/>
    </source>
</evidence>
<evidence type="ECO:0000313" key="3">
    <source>
        <dbReference type="Proteomes" id="UP000316988"/>
    </source>
</evidence>
<accession>A0A554S7F5</accession>
<dbReference type="Proteomes" id="UP000316988">
    <property type="component" value="Unassembled WGS sequence"/>
</dbReference>
<dbReference type="InterPro" id="IPR007685">
    <property type="entry name" value="RelA_SpoT"/>
</dbReference>
<gene>
    <name evidence="2" type="ORF">FNM00_12960</name>
</gene>
<dbReference type="Gene3D" id="3.30.460.10">
    <property type="entry name" value="Beta Polymerase, domain 2"/>
    <property type="match status" value="1"/>
</dbReference>
<dbReference type="AlphaFoldDB" id="A0A554S7F5"/>
<protein>
    <submittedName>
        <fullName evidence="2">GTP pyrophosphokinase family protein</fullName>
    </submittedName>
</protein>
<dbReference type="PANTHER" id="PTHR47837">
    <property type="entry name" value="GTP PYROPHOSPHOKINASE YJBM"/>
    <property type="match status" value="1"/>
</dbReference>
<reference evidence="2 3" key="1">
    <citation type="submission" date="2019-07" db="EMBL/GenBank/DDBJ databases">
        <authorList>
            <person name="Zhao L.H."/>
        </authorList>
    </citation>
    <scope>NUCLEOTIDE SEQUENCE [LARGE SCALE GENOMIC DNA]</scope>
    <source>
        <strain evidence="2 3">Co35</strain>
    </source>
</reference>